<comment type="caution">
    <text evidence="1">The sequence shown here is derived from an EMBL/GenBank/DDBJ whole genome shotgun (WGS) entry which is preliminary data.</text>
</comment>
<evidence type="ECO:0000313" key="1">
    <source>
        <dbReference type="EMBL" id="KAI8565331.1"/>
    </source>
</evidence>
<protein>
    <submittedName>
        <fullName evidence="1">Uncharacterized protein</fullName>
    </submittedName>
</protein>
<dbReference type="EMBL" id="CM046390">
    <property type="protein sequence ID" value="KAI8565331.1"/>
    <property type="molecule type" value="Genomic_DNA"/>
</dbReference>
<evidence type="ECO:0000313" key="2">
    <source>
        <dbReference type="Proteomes" id="UP001062846"/>
    </source>
</evidence>
<reference evidence="1" key="1">
    <citation type="submission" date="2022-02" db="EMBL/GenBank/DDBJ databases">
        <title>Plant Genome Project.</title>
        <authorList>
            <person name="Zhang R.-G."/>
        </authorList>
    </citation>
    <scope>NUCLEOTIDE SEQUENCE</scope>
    <source>
        <strain evidence="1">AT1</strain>
    </source>
</reference>
<accession>A0ACC0PIB4</accession>
<gene>
    <name evidence="1" type="ORF">RHMOL_Rhmol03G0250800</name>
</gene>
<name>A0ACC0PIB4_RHOML</name>
<keyword evidence="2" id="KW-1185">Reference proteome</keyword>
<proteinExistence type="predicted"/>
<dbReference type="Proteomes" id="UP001062846">
    <property type="component" value="Chromosome 3"/>
</dbReference>
<organism evidence="1 2">
    <name type="scientific">Rhododendron molle</name>
    <name type="common">Chinese azalea</name>
    <name type="synonym">Azalea mollis</name>
    <dbReference type="NCBI Taxonomy" id="49168"/>
    <lineage>
        <taxon>Eukaryota</taxon>
        <taxon>Viridiplantae</taxon>
        <taxon>Streptophyta</taxon>
        <taxon>Embryophyta</taxon>
        <taxon>Tracheophyta</taxon>
        <taxon>Spermatophyta</taxon>
        <taxon>Magnoliopsida</taxon>
        <taxon>eudicotyledons</taxon>
        <taxon>Gunneridae</taxon>
        <taxon>Pentapetalae</taxon>
        <taxon>asterids</taxon>
        <taxon>Ericales</taxon>
        <taxon>Ericaceae</taxon>
        <taxon>Ericoideae</taxon>
        <taxon>Rhodoreae</taxon>
        <taxon>Rhododendron</taxon>
    </lineage>
</organism>
<sequence>MAVSGGSSSVPSLPPPRPPEYPALYGKRRELAKVQMLEREISFLEDELKFVHGLQPASRSCKEYVNGFAKIGRSRGPVVSGSGSGHAAAVAIHGAAVCVLVVWCQNVGVALVRTQDALTASRAAAVVAFRGVLHAQIALADVAALVPTVSRQTRVSVVPRTVFAVRKTVATLVVYVTSSGGFLLGSHSFILLPFEYRFCKDGVIVMLILL</sequence>